<evidence type="ECO:0000259" key="8">
    <source>
        <dbReference type="Pfam" id="PF12724"/>
    </source>
</evidence>
<evidence type="ECO:0000313" key="9">
    <source>
        <dbReference type="EMBL" id="MBI6120494.1"/>
    </source>
</evidence>
<comment type="similarity">
    <text evidence="7">Belongs to the HemG family.</text>
</comment>
<proteinExistence type="inferred from homology"/>
<keyword evidence="10" id="KW-1185">Reference proteome</keyword>
<protein>
    <recommendedName>
        <fullName evidence="7">Protoporphyrinogen IX dehydrogenase [quinone]</fullName>
        <ecNumber evidence="7">1.3.5.3</ecNumber>
    </recommendedName>
    <alternativeName>
        <fullName evidence="7">Protoporphyrinogen IX dehydrogenase [menaquinone]</fullName>
    </alternativeName>
    <alternativeName>
        <fullName evidence="7">Protoporphyrinogen IX dehydrogenase [ubiquinone]</fullName>
    </alternativeName>
    <alternativeName>
        <fullName evidence="7">Protoporphyrinogen oxidase</fullName>
        <shortName evidence="7">PPO</shortName>
    </alternativeName>
</protein>
<keyword evidence="7" id="KW-1003">Cell membrane</keyword>
<feature type="domain" description="Flavodoxin" evidence="8">
    <location>
        <begin position="7"/>
        <end position="153"/>
    </location>
</feature>
<dbReference type="EC" id="1.3.5.3" evidence="7"/>
<dbReference type="SUPFAM" id="SSF52218">
    <property type="entry name" value="Flavoproteins"/>
    <property type="match status" value="1"/>
</dbReference>
<sequence>MKQKVGVIYSSVDGHTLKICKKLCDVFKEQKIRVELYAVDDFKANLADFHTVVIGASIRYGKHSDKIFEFLKQHKQPLSRIKTAFFSVNLVARKEDKNSPDTNPYMIKFLNKTNWKPDFISVFAGKLDYKSYSFLDKLMIKLIMKLTHGPTKTEKPIEFTNWERVVAFGREICEDYHKSNYLNQEEV</sequence>
<dbReference type="EMBL" id="JAEHNY010000009">
    <property type="protein sequence ID" value="MBI6120494.1"/>
    <property type="molecule type" value="Genomic_DNA"/>
</dbReference>
<keyword evidence="3 7" id="KW-0547">Nucleotide-binding</keyword>
<dbReference type="NCBIfam" id="NF008316">
    <property type="entry name" value="PRK11104.1"/>
    <property type="match status" value="1"/>
</dbReference>
<dbReference type="Gene3D" id="3.40.50.360">
    <property type="match status" value="1"/>
</dbReference>
<evidence type="ECO:0000256" key="3">
    <source>
        <dbReference type="ARBA" id="ARBA00022741"/>
    </source>
</evidence>
<comment type="cofactor">
    <cofactor evidence="7">
        <name>FMN</name>
        <dbReference type="ChEBI" id="CHEBI:58210"/>
    </cofactor>
    <text evidence="7">Binds 1 FMN non-covalently per subunit.</text>
</comment>
<dbReference type="HAMAP" id="MF_00853">
    <property type="entry name" value="HemG"/>
    <property type="match status" value="1"/>
</dbReference>
<dbReference type="GO" id="GO:0016491">
    <property type="term" value="F:oxidoreductase activity"/>
    <property type="evidence" value="ECO:0007669"/>
    <property type="project" value="UniProtKB-KW"/>
</dbReference>
<keyword evidence="1 7" id="KW-0285">Flavoprotein</keyword>
<organism evidence="9 10">
    <name type="scientific">Salegentibacter maritimus</name>
    <dbReference type="NCBI Taxonomy" id="2794347"/>
    <lineage>
        <taxon>Bacteria</taxon>
        <taxon>Pseudomonadati</taxon>
        <taxon>Bacteroidota</taxon>
        <taxon>Flavobacteriia</taxon>
        <taxon>Flavobacteriales</taxon>
        <taxon>Flavobacteriaceae</taxon>
        <taxon>Salegentibacter</taxon>
    </lineage>
</organism>
<keyword evidence="2 7" id="KW-0288">FMN</keyword>
<comment type="subcellular location">
    <subcellularLocation>
        <location evidence="7">Cell membrane</location>
        <topology evidence="7">Peripheral membrane protein</topology>
    </subcellularLocation>
</comment>
<comment type="function">
    <text evidence="7">Catalyzes the 6-electron oxidation of protoporphyrinogen IX to form protoporphyrin IX; under anaerobic conditions uses menaquinone as an electron acceptor, under aerobic conditions uses ubiquinone as an electron acceptor.</text>
</comment>
<accession>A0ABS0THF4</accession>
<comment type="catalytic activity">
    <reaction evidence="7">
        <text>protoporphyrinogen IX + 3 a menaquinone = protoporphyrin IX + 3 a menaquinol</text>
        <dbReference type="Rhea" id="RHEA:27409"/>
        <dbReference type="Rhea" id="RHEA-COMP:9537"/>
        <dbReference type="Rhea" id="RHEA-COMP:9539"/>
        <dbReference type="ChEBI" id="CHEBI:16374"/>
        <dbReference type="ChEBI" id="CHEBI:18151"/>
        <dbReference type="ChEBI" id="CHEBI:57306"/>
        <dbReference type="ChEBI" id="CHEBI:57307"/>
        <dbReference type="EC" id="1.3.5.3"/>
    </reaction>
</comment>
<comment type="pathway">
    <text evidence="7">Porphyrin-containing compound metabolism; protoporphyrin-IX biosynthesis; protoporphyrin-IX from protoporphyrinogen-IX: step 1/1.</text>
</comment>
<evidence type="ECO:0000256" key="1">
    <source>
        <dbReference type="ARBA" id="ARBA00022630"/>
    </source>
</evidence>
<evidence type="ECO:0000256" key="7">
    <source>
        <dbReference type="HAMAP-Rule" id="MF_00853"/>
    </source>
</evidence>
<dbReference type="PANTHER" id="PTHR38030">
    <property type="entry name" value="PROTOPORPHYRINOGEN IX DEHYDROGENASE [MENAQUINONE]"/>
    <property type="match status" value="1"/>
</dbReference>
<dbReference type="RefSeq" id="WP_198638824.1">
    <property type="nucleotide sequence ID" value="NZ_JAEHNY010000009.1"/>
</dbReference>
<dbReference type="Pfam" id="PF12724">
    <property type="entry name" value="Flavodoxin_5"/>
    <property type="match status" value="1"/>
</dbReference>
<evidence type="ECO:0000256" key="5">
    <source>
        <dbReference type="ARBA" id="ARBA00023136"/>
    </source>
</evidence>
<keyword evidence="6 7" id="KW-0627">Porphyrin biosynthesis</keyword>
<dbReference type="PANTHER" id="PTHR38030:SF2">
    <property type="entry name" value="PROTOPORPHYRINOGEN IX DEHYDROGENASE [QUINONE]"/>
    <property type="match status" value="1"/>
</dbReference>
<reference evidence="9 10" key="1">
    <citation type="submission" date="2020-12" db="EMBL/GenBank/DDBJ databases">
        <title>Salegentibacter orientalis sp. nov., isolated from costal sediment.</title>
        <authorList>
            <person name="Lian F.-B."/>
        </authorList>
    </citation>
    <scope>NUCLEOTIDE SEQUENCE [LARGE SCALE GENOMIC DNA]</scope>
    <source>
        <strain evidence="9 10">F60176</strain>
    </source>
</reference>
<comment type="catalytic activity">
    <reaction evidence="7">
        <text>protoporphyrinogen IX + 3 a quinone = protoporphyrin IX + 3 a quinol</text>
        <dbReference type="Rhea" id="RHEA:65032"/>
        <dbReference type="ChEBI" id="CHEBI:24646"/>
        <dbReference type="ChEBI" id="CHEBI:57306"/>
        <dbReference type="ChEBI" id="CHEBI:57307"/>
        <dbReference type="ChEBI" id="CHEBI:132124"/>
        <dbReference type="EC" id="1.3.5.3"/>
    </reaction>
</comment>
<dbReference type="InterPro" id="IPR052200">
    <property type="entry name" value="Protoporphyrinogen_IX_DH"/>
</dbReference>
<name>A0ABS0THF4_9FLAO</name>
<evidence type="ECO:0000313" key="10">
    <source>
        <dbReference type="Proteomes" id="UP000635665"/>
    </source>
</evidence>
<dbReference type="InterPro" id="IPR044264">
    <property type="entry name" value="HemG"/>
</dbReference>
<gene>
    <name evidence="7 9" type="primary">hemG</name>
    <name evidence="9" type="ORF">I6U50_10740</name>
</gene>
<comment type="catalytic activity">
    <reaction evidence="7">
        <text>protoporphyrinogen IX + 3 a ubiquinone = protoporphyrin IX + 3 a ubiquinol</text>
        <dbReference type="Rhea" id="RHEA:63936"/>
        <dbReference type="Rhea" id="RHEA-COMP:9565"/>
        <dbReference type="Rhea" id="RHEA-COMP:9566"/>
        <dbReference type="ChEBI" id="CHEBI:16389"/>
        <dbReference type="ChEBI" id="CHEBI:17976"/>
        <dbReference type="ChEBI" id="CHEBI:57306"/>
        <dbReference type="ChEBI" id="CHEBI:57307"/>
    </reaction>
</comment>
<evidence type="ECO:0000256" key="2">
    <source>
        <dbReference type="ARBA" id="ARBA00022643"/>
    </source>
</evidence>
<keyword evidence="4 7" id="KW-0560">Oxidoreductase</keyword>
<dbReference type="InterPro" id="IPR029039">
    <property type="entry name" value="Flavoprotein-like_sf"/>
</dbReference>
<evidence type="ECO:0000256" key="6">
    <source>
        <dbReference type="ARBA" id="ARBA00023244"/>
    </source>
</evidence>
<dbReference type="Proteomes" id="UP000635665">
    <property type="component" value="Unassembled WGS sequence"/>
</dbReference>
<dbReference type="InterPro" id="IPR026816">
    <property type="entry name" value="Flavodoxin_dom"/>
</dbReference>
<comment type="caution">
    <text evidence="9">The sequence shown here is derived from an EMBL/GenBank/DDBJ whole genome shotgun (WGS) entry which is preliminary data.</text>
</comment>
<keyword evidence="5" id="KW-0472">Membrane</keyword>
<evidence type="ECO:0000256" key="4">
    <source>
        <dbReference type="ARBA" id="ARBA00023002"/>
    </source>
</evidence>